<accession>A0A327ZZE6</accession>
<dbReference type="AlphaFoldDB" id="A0A327ZZE6"/>
<organism evidence="1 2">
    <name type="scientific">Macrococcoides bohemicum</name>
    <dbReference type="NCBI Taxonomy" id="1903056"/>
    <lineage>
        <taxon>Bacteria</taxon>
        <taxon>Bacillati</taxon>
        <taxon>Bacillota</taxon>
        <taxon>Bacilli</taxon>
        <taxon>Bacillales</taxon>
        <taxon>Staphylococcaceae</taxon>
        <taxon>Macrococcoides</taxon>
    </lineage>
</organism>
<protein>
    <submittedName>
        <fullName evidence="1">Uncharacterized protein</fullName>
    </submittedName>
</protein>
<sequence>MNTDLCPVIDTDNILNKVVVYSPLLKENLEVKVEKDFIDSINQEDEQVYLNIDIEKKEVVEE</sequence>
<dbReference type="OrthoDB" id="9879058at2"/>
<evidence type="ECO:0000313" key="2">
    <source>
        <dbReference type="Proteomes" id="UP000249579"/>
    </source>
</evidence>
<reference evidence="1 2" key="1">
    <citation type="journal article" date="2018" name="Front. Microbiol.">
        <title>Description and Comparative Genomics of Macrococcus caseolyticus subsp. hominis subsp. nov., Macrococcus goetzii sp. nov., Macrococcus epidermidis sp. nov., and Macrococcus bohemicus sp. nov., Novel Macrococci From Human Clinical Material With Virulence Potential and Suspected Uptake of Foreign DNA by Natural Transformation.</title>
        <authorList>
            <person name="Maslanova I."/>
            <person name="Wertheimer Z."/>
            <person name="Sedlacek I."/>
            <person name="Svec P."/>
            <person name="Indrakova A."/>
            <person name="Kovarovic V."/>
            <person name="Schumann P."/>
            <person name="Sproer C."/>
            <person name="Kralova S."/>
            <person name="Sedo O."/>
            <person name="Kristofova L."/>
            <person name="Vrbovska V."/>
            <person name="Fuzik T."/>
            <person name="Petras P."/>
            <person name="Zdrahal Z."/>
            <person name="Ruzickova V."/>
            <person name="Doskar J."/>
            <person name="Pantucek R."/>
        </authorList>
    </citation>
    <scope>NUCLEOTIDE SEQUENCE [LARGE SCALE GENOMIC DNA]</scope>
    <source>
        <strain evidence="1 2">03/115</strain>
        <plasmid evidence="1">pZKMB2</plasmid>
    </source>
</reference>
<gene>
    <name evidence="1" type="ORF">BHX94_12505</name>
</gene>
<dbReference type="RefSeq" id="WP_111744470.1">
    <property type="nucleotide sequence ID" value="NZ_CM009973.1"/>
</dbReference>
<dbReference type="EMBL" id="PZJG01000031">
    <property type="protein sequence ID" value="RAK47671.1"/>
    <property type="molecule type" value="Genomic_DNA"/>
</dbReference>
<keyword evidence="1" id="KW-0614">Plasmid</keyword>
<dbReference type="Proteomes" id="UP000249579">
    <property type="component" value="Plasmid pZKMB2"/>
</dbReference>
<name>A0A327ZZE6_9STAP</name>
<evidence type="ECO:0000313" key="1">
    <source>
        <dbReference type="EMBL" id="RAK47671.1"/>
    </source>
</evidence>
<comment type="caution">
    <text evidence="1">The sequence shown here is derived from an EMBL/GenBank/DDBJ whole genome shotgun (WGS) entry which is preliminary data.</text>
</comment>
<geneLocation type="plasmid" evidence="2">
    <name>pzkmb2</name>
</geneLocation>
<proteinExistence type="predicted"/>